<reference evidence="2" key="1">
    <citation type="submission" date="2021-06" db="EMBL/GenBank/DDBJ databases">
        <title>Genome Sequence of Mortierella hyaline Strain SCG-10, a Cold-Adapted, Nitrate-Reducing Fungus Isolated from Soil in Minnesota, USA.</title>
        <authorList>
            <person name="Aldossari N."/>
        </authorList>
    </citation>
    <scope>NUCLEOTIDE SEQUENCE</scope>
    <source>
        <strain evidence="2">SCG-10</strain>
    </source>
</reference>
<evidence type="ECO:0000313" key="2">
    <source>
        <dbReference type="EMBL" id="KAG9062404.1"/>
    </source>
</evidence>
<feature type="compositionally biased region" description="Acidic residues" evidence="1">
    <location>
        <begin position="333"/>
        <end position="346"/>
    </location>
</feature>
<sequence length="991" mass="109031">MPTNPGPTNDSDASTPRRLPGETFASTLGQGLLAELDSRTQLPKQEAEETHPATSDTSEVLVQVGSDQGWDLTFLDHERLNNNAGFQVDPMLTTTTRNDNNNKATDYSPRAGVTEDYPCMARNERILSYPMLDLTQSRHKQQILQDPSTAPLVSPPLARATVKLVPLSSSSSHLLARRRGAAVAATTEASHGSGNPPAALFELASSGALPRPGIPFSIAGTASPLGANAAHESDSYFPMGPVRASLGLAGTGDLNTAAPAPLPMLTRYPRPPSWYLNLPLRLAQLLRPDFFPQRAYWSDYAYRRRRASLLSCVLFAEEEEEDQGQVSPSSSDEVTEEDGSEFEMDSEASVIDDQSLTLFPVLSYLEADDVASSRCAVEKLDLSNGNEPLDVVDSMDGPGSAVSLTDVAQGSIKDNSSNGTPASHSIPEKWPPTEMRNLTVNFLFDIQPASPLTDAFPPLNPQADGFPTAVNDGLEPETAAAPLDQNLQALLDFLNTPARPPLYSSLVIQEVENTMTSIDATLPAHESECHQSNLTELEGKEGKEGKEERGSQSVWPWMKHKTIRADLDLLKFTADYSVAVKVRDDFVETSSRLREQQLRHLIYMHQAIDGDVRKEEKQDKEEKEEKLEKEEEGECPVGDCEDLLEDLTVSSLAQSWLDDDSETVTPGSRIGGSGSSTPVVTAGEEMRMKKKEERDEFTAKLDVVFSQLGGLLAPPPRLARKEGLLQGDFAHEDSHERVPEGAGKSSLIVENLAFVVDDEMGDSHESLVLGSKSAYDSDDGEDEDAFVDASEEDYSQHPNVVHRLFHSHPHLRDLYPPEIPQTVNLPKRPSYILDEQGQIQILAPDAPLPDLSTWTFQPGPHHTPVVNNKVVVTCENCLGQFGISPDNLDVLERHQAESCRTPLQQRWQRFLLVAEKMTSRGKVWDTVRRRSRRGVYRLSSQTINWMMDALLGQLQLVQAFVDEDAFDADAGRLVEKEEEEIVREVVQGSGY</sequence>
<feature type="compositionally biased region" description="Polar residues" evidence="1">
    <location>
        <begin position="1"/>
        <end position="14"/>
    </location>
</feature>
<feature type="region of interest" description="Disordered" evidence="1">
    <location>
        <begin position="410"/>
        <end position="431"/>
    </location>
</feature>
<name>A0A9P7XKT1_9FUNG</name>
<accession>A0A9P7XKT1</accession>
<feature type="compositionally biased region" description="Polar residues" evidence="1">
    <location>
        <begin position="92"/>
        <end position="105"/>
    </location>
</feature>
<dbReference type="EMBL" id="JAHRHY010000019">
    <property type="protein sequence ID" value="KAG9062404.1"/>
    <property type="molecule type" value="Genomic_DNA"/>
</dbReference>
<feature type="compositionally biased region" description="Polar residues" evidence="1">
    <location>
        <begin position="410"/>
        <end position="423"/>
    </location>
</feature>
<dbReference type="Proteomes" id="UP000707451">
    <property type="component" value="Unassembled WGS sequence"/>
</dbReference>
<protein>
    <submittedName>
        <fullName evidence="2">Uncharacterized protein</fullName>
    </submittedName>
</protein>
<evidence type="ECO:0000313" key="3">
    <source>
        <dbReference type="Proteomes" id="UP000707451"/>
    </source>
</evidence>
<keyword evidence="3" id="KW-1185">Reference proteome</keyword>
<evidence type="ECO:0000256" key="1">
    <source>
        <dbReference type="SAM" id="MobiDB-lite"/>
    </source>
</evidence>
<feature type="region of interest" description="Disordered" evidence="1">
    <location>
        <begin position="320"/>
        <end position="348"/>
    </location>
</feature>
<organism evidence="2 3">
    <name type="scientific">Linnemannia hyalina</name>
    <dbReference type="NCBI Taxonomy" id="64524"/>
    <lineage>
        <taxon>Eukaryota</taxon>
        <taxon>Fungi</taxon>
        <taxon>Fungi incertae sedis</taxon>
        <taxon>Mucoromycota</taxon>
        <taxon>Mortierellomycotina</taxon>
        <taxon>Mortierellomycetes</taxon>
        <taxon>Mortierellales</taxon>
        <taxon>Mortierellaceae</taxon>
        <taxon>Linnemannia</taxon>
    </lineage>
</organism>
<comment type="caution">
    <text evidence="2">The sequence shown here is derived from an EMBL/GenBank/DDBJ whole genome shotgun (WGS) entry which is preliminary data.</text>
</comment>
<feature type="region of interest" description="Disordered" evidence="1">
    <location>
        <begin position="90"/>
        <end position="110"/>
    </location>
</feature>
<feature type="region of interest" description="Disordered" evidence="1">
    <location>
        <begin position="658"/>
        <end position="684"/>
    </location>
</feature>
<gene>
    <name evidence="2" type="ORF">KI688_005319</name>
</gene>
<dbReference type="OrthoDB" id="2435331at2759"/>
<feature type="region of interest" description="Disordered" evidence="1">
    <location>
        <begin position="1"/>
        <end position="23"/>
    </location>
</feature>
<feature type="region of interest" description="Disordered" evidence="1">
    <location>
        <begin position="612"/>
        <end position="636"/>
    </location>
</feature>
<feature type="compositionally biased region" description="Basic and acidic residues" evidence="1">
    <location>
        <begin position="612"/>
        <end position="629"/>
    </location>
</feature>
<dbReference type="AlphaFoldDB" id="A0A9P7XKT1"/>
<proteinExistence type="predicted"/>